<reference evidence="2" key="1">
    <citation type="journal article" date="2012" name="Nat. Biotechnol.">
        <title>Reference genome sequence of the model plant Setaria.</title>
        <authorList>
            <person name="Bennetzen J.L."/>
            <person name="Schmutz J."/>
            <person name="Wang H."/>
            <person name="Percifield R."/>
            <person name="Hawkins J."/>
            <person name="Pontaroli A.C."/>
            <person name="Estep M."/>
            <person name="Feng L."/>
            <person name="Vaughn J.N."/>
            <person name="Grimwood J."/>
            <person name="Jenkins J."/>
            <person name="Barry K."/>
            <person name="Lindquist E."/>
            <person name="Hellsten U."/>
            <person name="Deshpande S."/>
            <person name="Wang X."/>
            <person name="Wu X."/>
            <person name="Mitros T."/>
            <person name="Triplett J."/>
            <person name="Yang X."/>
            <person name="Ye C.Y."/>
            <person name="Mauro-Herrera M."/>
            <person name="Wang L."/>
            <person name="Li P."/>
            <person name="Sharma M."/>
            <person name="Sharma R."/>
            <person name="Ronald P.C."/>
            <person name="Panaud O."/>
            <person name="Kellogg E.A."/>
            <person name="Brutnell T.P."/>
            <person name="Doust A.N."/>
            <person name="Tuskan G.A."/>
            <person name="Rokhsar D."/>
            <person name="Devos K.M."/>
        </authorList>
    </citation>
    <scope>NUCLEOTIDE SEQUENCE [LARGE SCALE GENOMIC DNA]</scope>
    <source>
        <strain evidence="2">Yugu1</strain>
    </source>
</reference>
<feature type="domain" description="Thioredoxin" evidence="1">
    <location>
        <begin position="1"/>
        <end position="117"/>
    </location>
</feature>
<dbReference type="SUPFAM" id="SSF52833">
    <property type="entry name" value="Thioredoxin-like"/>
    <property type="match status" value="1"/>
</dbReference>
<proteinExistence type="predicted"/>
<dbReference type="InterPro" id="IPR036249">
    <property type="entry name" value="Thioredoxin-like_sf"/>
</dbReference>
<dbReference type="CDD" id="cd02947">
    <property type="entry name" value="TRX_family"/>
    <property type="match status" value="1"/>
</dbReference>
<name>A0A368QCW0_SETIT</name>
<reference evidence="2" key="2">
    <citation type="submission" date="2015-07" db="EMBL/GenBank/DDBJ databases">
        <authorList>
            <person name="Noorani M."/>
        </authorList>
    </citation>
    <scope>NUCLEOTIDE SEQUENCE</scope>
    <source>
        <strain evidence="2">Yugu1</strain>
    </source>
</reference>
<accession>A0A368QCW0</accession>
<dbReference type="EMBL" id="CM003530">
    <property type="protein sequence ID" value="RCV15831.1"/>
    <property type="molecule type" value="Genomic_DNA"/>
</dbReference>
<sequence length="118" mass="13269">MSSSVMAVKDMNHLQEVLAMAKKDSKLLVLELMGSVNYTTTCEFMRPILDGKIVPAFGGSAYFYKLDVDNHEFKGFKTKWKVQALPDFVMVKNGKQVNRLVTTDKDELMTAINAAFEP</sequence>
<evidence type="ECO:0000313" key="2">
    <source>
        <dbReference type="EMBL" id="RCV15831.1"/>
    </source>
</evidence>
<gene>
    <name evidence="2" type="ORF">SETIT_3G089400v2</name>
</gene>
<dbReference type="KEGG" id="sita:101783872"/>
<dbReference type="Pfam" id="PF00085">
    <property type="entry name" value="Thioredoxin"/>
    <property type="match status" value="1"/>
</dbReference>
<dbReference type="STRING" id="4555.A0A368QCW0"/>
<organism evidence="2">
    <name type="scientific">Setaria italica</name>
    <name type="common">Foxtail millet</name>
    <name type="synonym">Panicum italicum</name>
    <dbReference type="NCBI Taxonomy" id="4555"/>
    <lineage>
        <taxon>Eukaryota</taxon>
        <taxon>Viridiplantae</taxon>
        <taxon>Streptophyta</taxon>
        <taxon>Embryophyta</taxon>
        <taxon>Tracheophyta</taxon>
        <taxon>Spermatophyta</taxon>
        <taxon>Magnoliopsida</taxon>
        <taxon>Liliopsida</taxon>
        <taxon>Poales</taxon>
        <taxon>Poaceae</taxon>
        <taxon>PACMAD clade</taxon>
        <taxon>Panicoideae</taxon>
        <taxon>Panicodae</taxon>
        <taxon>Paniceae</taxon>
        <taxon>Cenchrinae</taxon>
        <taxon>Setaria</taxon>
    </lineage>
</organism>
<evidence type="ECO:0000259" key="1">
    <source>
        <dbReference type="PROSITE" id="PS51352"/>
    </source>
</evidence>
<dbReference type="OrthoDB" id="662084at2759"/>
<dbReference type="PANTHER" id="PTHR10438">
    <property type="entry name" value="THIOREDOXIN"/>
    <property type="match status" value="1"/>
</dbReference>
<dbReference type="InterPro" id="IPR050620">
    <property type="entry name" value="Thioredoxin_H-type-like"/>
</dbReference>
<dbReference type="AlphaFoldDB" id="A0A368QCW0"/>
<dbReference type="Gene3D" id="3.40.30.10">
    <property type="entry name" value="Glutaredoxin"/>
    <property type="match status" value="1"/>
</dbReference>
<protein>
    <recommendedName>
        <fullName evidence="1">Thioredoxin domain-containing protein</fullName>
    </recommendedName>
</protein>
<dbReference type="InterPro" id="IPR013766">
    <property type="entry name" value="Thioredoxin_domain"/>
</dbReference>
<dbReference type="PANTHER" id="PTHR10438:SF425">
    <property type="entry name" value="THIOREDOXIN H1"/>
    <property type="match status" value="1"/>
</dbReference>
<dbReference type="PROSITE" id="PS51352">
    <property type="entry name" value="THIOREDOXIN_2"/>
    <property type="match status" value="1"/>
</dbReference>